<keyword evidence="4 5" id="KW-0274">FAD</keyword>
<dbReference type="Gene3D" id="1.20.140.10">
    <property type="entry name" value="Butyryl-CoA Dehydrogenase, subunit A, domain 3"/>
    <property type="match status" value="1"/>
</dbReference>
<evidence type="ECO:0000259" key="9">
    <source>
        <dbReference type="Pfam" id="PF12806"/>
    </source>
</evidence>
<evidence type="ECO:0000313" key="11">
    <source>
        <dbReference type="Proteomes" id="UP000463224"/>
    </source>
</evidence>
<dbReference type="InterPro" id="IPR009100">
    <property type="entry name" value="AcylCoA_DH/oxidase_NM_dom_sf"/>
</dbReference>
<dbReference type="RefSeq" id="WP_156711353.1">
    <property type="nucleotide sequence ID" value="NZ_WPHG01000001.1"/>
</dbReference>
<dbReference type="Gene3D" id="2.40.110.10">
    <property type="entry name" value="Butyryl-CoA Dehydrogenase, subunit A, domain 2"/>
    <property type="match status" value="1"/>
</dbReference>
<dbReference type="PANTHER" id="PTHR42803">
    <property type="entry name" value="ACYL-COA DEHYDROGENASE"/>
    <property type="match status" value="1"/>
</dbReference>
<comment type="cofactor">
    <cofactor evidence="1 5">
        <name>FAD</name>
        <dbReference type="ChEBI" id="CHEBI:57692"/>
    </cofactor>
</comment>
<keyword evidence="3 5" id="KW-0285">Flavoprotein</keyword>
<dbReference type="PANTHER" id="PTHR42803:SF3">
    <property type="entry name" value="ACYL-COA DEHYDROGENASE-RELATED"/>
    <property type="match status" value="1"/>
</dbReference>
<dbReference type="InterPro" id="IPR006089">
    <property type="entry name" value="Acyl-CoA_DH_CS"/>
</dbReference>
<proteinExistence type="inferred from homology"/>
<dbReference type="InterPro" id="IPR046373">
    <property type="entry name" value="Acyl-CoA_Oxase/DH_mid-dom_sf"/>
</dbReference>
<dbReference type="InterPro" id="IPR052166">
    <property type="entry name" value="Diverse_Acyl-CoA_DH"/>
</dbReference>
<dbReference type="SUPFAM" id="SSF56645">
    <property type="entry name" value="Acyl-CoA dehydrogenase NM domain-like"/>
    <property type="match status" value="1"/>
</dbReference>
<organism evidence="10 11">
    <name type="scientific">Nitratireductor arenosus</name>
    <dbReference type="NCBI Taxonomy" id="2682096"/>
    <lineage>
        <taxon>Bacteria</taxon>
        <taxon>Pseudomonadati</taxon>
        <taxon>Pseudomonadota</taxon>
        <taxon>Alphaproteobacteria</taxon>
        <taxon>Hyphomicrobiales</taxon>
        <taxon>Phyllobacteriaceae</taxon>
        <taxon>Nitratireductor</taxon>
    </lineage>
</organism>
<evidence type="ECO:0000256" key="2">
    <source>
        <dbReference type="ARBA" id="ARBA00009347"/>
    </source>
</evidence>
<evidence type="ECO:0000256" key="1">
    <source>
        <dbReference type="ARBA" id="ARBA00001974"/>
    </source>
</evidence>
<evidence type="ECO:0000256" key="3">
    <source>
        <dbReference type="ARBA" id="ARBA00022630"/>
    </source>
</evidence>
<dbReference type="InterPro" id="IPR037069">
    <property type="entry name" value="AcylCoA_DH/ox_N_sf"/>
</dbReference>
<dbReference type="InterPro" id="IPR013786">
    <property type="entry name" value="AcylCoA_DH/ox_N"/>
</dbReference>
<dbReference type="Pfam" id="PF00441">
    <property type="entry name" value="Acyl-CoA_dh_1"/>
    <property type="match status" value="1"/>
</dbReference>
<evidence type="ECO:0000259" key="8">
    <source>
        <dbReference type="Pfam" id="PF02771"/>
    </source>
</evidence>
<gene>
    <name evidence="10" type="ORF">GN330_04015</name>
</gene>
<dbReference type="Pfam" id="PF02771">
    <property type="entry name" value="Acyl-CoA_dh_N"/>
    <property type="match status" value="1"/>
</dbReference>
<comment type="similarity">
    <text evidence="2 5">Belongs to the acyl-CoA dehydrogenase family.</text>
</comment>
<dbReference type="InterPro" id="IPR006091">
    <property type="entry name" value="Acyl-CoA_Oxase/DH_mid-dom"/>
</dbReference>
<dbReference type="SUPFAM" id="SSF47203">
    <property type="entry name" value="Acyl-CoA dehydrogenase C-terminal domain-like"/>
    <property type="match status" value="1"/>
</dbReference>
<dbReference type="InterPro" id="IPR036250">
    <property type="entry name" value="AcylCo_DH-like_C"/>
</dbReference>
<keyword evidence="11" id="KW-1185">Reference proteome</keyword>
<dbReference type="EMBL" id="WPHG01000001">
    <property type="protein sequence ID" value="MVA96410.1"/>
    <property type="molecule type" value="Genomic_DNA"/>
</dbReference>
<evidence type="ECO:0000259" key="7">
    <source>
        <dbReference type="Pfam" id="PF02770"/>
    </source>
</evidence>
<feature type="domain" description="Acyl-CoA oxidase/dehydrogenase middle" evidence="7">
    <location>
        <begin position="160"/>
        <end position="267"/>
    </location>
</feature>
<keyword evidence="5" id="KW-0560">Oxidoreductase</keyword>
<dbReference type="Gene3D" id="1.10.540.10">
    <property type="entry name" value="Acyl-CoA dehydrogenase/oxidase, N-terminal domain"/>
    <property type="match status" value="1"/>
</dbReference>
<name>A0A844QEG1_9HYPH</name>
<reference evidence="10 11" key="1">
    <citation type="submission" date="2019-12" db="EMBL/GenBank/DDBJ databases">
        <title>Nitratireductor arenosus sp. nov., Isolated from sea sand, Jeju island, South Korea.</title>
        <authorList>
            <person name="Kim W."/>
        </authorList>
    </citation>
    <scope>NUCLEOTIDE SEQUENCE [LARGE SCALE GENOMIC DNA]</scope>
    <source>
        <strain evidence="10 11">CAU 1489</strain>
    </source>
</reference>
<feature type="domain" description="Acetyl-CoA dehydrogenase-like C-terminal" evidence="9">
    <location>
        <begin position="470"/>
        <end position="591"/>
    </location>
</feature>
<dbReference type="InterPro" id="IPR009075">
    <property type="entry name" value="AcylCo_DH/oxidase_C"/>
</dbReference>
<dbReference type="GO" id="GO:0003995">
    <property type="term" value="F:acyl-CoA dehydrogenase activity"/>
    <property type="evidence" value="ECO:0007669"/>
    <property type="project" value="InterPro"/>
</dbReference>
<dbReference type="PROSITE" id="PS00073">
    <property type="entry name" value="ACYL_COA_DH_2"/>
    <property type="match status" value="1"/>
</dbReference>
<evidence type="ECO:0000259" key="6">
    <source>
        <dbReference type="Pfam" id="PF00441"/>
    </source>
</evidence>
<dbReference type="Pfam" id="PF02770">
    <property type="entry name" value="Acyl-CoA_dh_M"/>
    <property type="match status" value="1"/>
</dbReference>
<dbReference type="Pfam" id="PF12806">
    <property type="entry name" value="Acyl-CoA_dh_C"/>
    <property type="match status" value="1"/>
</dbReference>
<evidence type="ECO:0000256" key="5">
    <source>
        <dbReference type="RuleBase" id="RU362125"/>
    </source>
</evidence>
<feature type="domain" description="Acyl-CoA dehydrogenase/oxidase N-terminal" evidence="8">
    <location>
        <begin position="40"/>
        <end position="154"/>
    </location>
</feature>
<protein>
    <submittedName>
        <fullName evidence="10">Acyl-CoA dehydrogenase</fullName>
    </submittedName>
</protein>
<feature type="domain" description="Acyl-CoA dehydrogenase/oxidase C-terminal" evidence="6">
    <location>
        <begin position="283"/>
        <end position="449"/>
    </location>
</feature>
<accession>A0A844QEG1</accession>
<evidence type="ECO:0000256" key="4">
    <source>
        <dbReference type="ARBA" id="ARBA00022827"/>
    </source>
</evidence>
<comment type="caution">
    <text evidence="10">The sequence shown here is derived from an EMBL/GenBank/DDBJ whole genome shotgun (WGS) entry which is preliminary data.</text>
</comment>
<dbReference type="GO" id="GO:0050660">
    <property type="term" value="F:flavin adenine dinucleotide binding"/>
    <property type="evidence" value="ECO:0007669"/>
    <property type="project" value="InterPro"/>
</dbReference>
<dbReference type="InterPro" id="IPR025878">
    <property type="entry name" value="Acyl-CoA_dh-like_C_dom"/>
</dbReference>
<dbReference type="Proteomes" id="UP000463224">
    <property type="component" value="Unassembled WGS sequence"/>
</dbReference>
<dbReference type="AlphaFoldDB" id="A0A844QEG1"/>
<sequence length="596" mass="64998">MITIDRTDLAFQLHDLLDTARLAAHSRFADYDRAAIDGVLDTAERIAINHFLPHAALLDENEPAFVDGKVVMDDAVGEALRHFREAGFFGAAFDREWGGMQMPETVRQAASFIFMMANIGTSGYPFLTAGAANLLASFGTVEQKERFLRPMVEGRFYGTMCLSEPQAGSSLGDIVTSASPADDGSYRISGRKMWISGGDQEISDNIVHMVLARIEGAPPGVKGISLFIVPKYRLDPDGMASERNGVVLAGLNHKMGYRGTTNTLLHFGEDEPAIGYLLGEPHRGLAYMFQMMNEARIGVGLGAVALAAAGYRASLAYARERPQGRHPDGKDPSGPPVAIIEHADIKRLLLAQKAAVEGALALVLYSADLVDRIREAEDEQARREDELLLDLLTPLVKSWPSEYCLEANKHAIQVLGGYGYTRDYPVERLYRDNRLNPIHEGTHGIQGMDLLGRKITQAGGAGVRTLAERVMADIKMAHTLDGLAGFAETLATHLSETVATTGRLAHAVGKNPRLGLANATIYLDMLGHVVIAWMWLRQAVAAVGKRANGDGDPDFLDGKLAACRYFFAHELPATRVKRDLLDSLDDTTLSMKPDWF</sequence>
<evidence type="ECO:0000313" key="10">
    <source>
        <dbReference type="EMBL" id="MVA96410.1"/>
    </source>
</evidence>